<dbReference type="GO" id="GO:0008168">
    <property type="term" value="F:methyltransferase activity"/>
    <property type="evidence" value="ECO:0007669"/>
    <property type="project" value="UniProtKB-KW"/>
</dbReference>
<keyword evidence="1" id="KW-0489">Methyltransferase</keyword>
<accession>I5AWZ7</accession>
<dbReference type="InterPro" id="IPR029063">
    <property type="entry name" value="SAM-dependent_MTases_sf"/>
</dbReference>
<reference evidence="1 2" key="2">
    <citation type="submission" date="2012-02" db="EMBL/GenBank/DDBJ databases">
        <title>Improved High-Quality Draft sequence of Eubacterium cellulosolvens 6.</title>
        <authorList>
            <consortium name="US DOE Joint Genome Institute"/>
            <person name="Lucas S."/>
            <person name="Han J."/>
            <person name="Lapidus A."/>
            <person name="Cheng J.-F."/>
            <person name="Goodwin L."/>
            <person name="Pitluck S."/>
            <person name="Peters L."/>
            <person name="Mikhailova N."/>
            <person name="Gu W."/>
            <person name="Detter J.C."/>
            <person name="Han C."/>
            <person name="Tapia R."/>
            <person name="Land M."/>
            <person name="Hauser L."/>
            <person name="Kyrpides N."/>
            <person name="Ivanova N."/>
            <person name="Pagani I."/>
            <person name="Johnson E."/>
            <person name="Mukhopadhyay B."/>
            <person name="Anderson I."/>
            <person name="Woyke T."/>
        </authorList>
    </citation>
    <scope>NUCLEOTIDE SEQUENCE [LARGE SCALE GENOMIC DNA]</scope>
    <source>
        <strain evidence="1 2">6</strain>
    </source>
</reference>
<evidence type="ECO:0000313" key="1">
    <source>
        <dbReference type="EMBL" id="EIM58320.1"/>
    </source>
</evidence>
<name>I5AWZ7_EUBC6</name>
<dbReference type="GO" id="GO:0032259">
    <property type="term" value="P:methylation"/>
    <property type="evidence" value="ECO:0007669"/>
    <property type="project" value="UniProtKB-KW"/>
</dbReference>
<dbReference type="Pfam" id="PF13489">
    <property type="entry name" value="Methyltransf_23"/>
    <property type="match status" value="1"/>
</dbReference>
<dbReference type="eggNOG" id="COG2226">
    <property type="taxonomic scope" value="Bacteria"/>
</dbReference>
<organism evidence="1 2">
    <name type="scientific">Eubacterium cellulosolvens (strain ATCC 43171 / JCM 9499 / 6)</name>
    <name type="common">Cillobacterium cellulosolvens</name>
    <dbReference type="NCBI Taxonomy" id="633697"/>
    <lineage>
        <taxon>Bacteria</taxon>
        <taxon>Bacillati</taxon>
        <taxon>Bacillota</taxon>
        <taxon>Clostridia</taxon>
        <taxon>Eubacteriales</taxon>
        <taxon>Eubacteriaceae</taxon>
        <taxon>Eubacterium</taxon>
    </lineage>
</organism>
<dbReference type="HOGENOM" id="CLU_932985_0_0_9"/>
<dbReference type="Proteomes" id="UP000005753">
    <property type="component" value="Chromosome"/>
</dbReference>
<keyword evidence="2" id="KW-1185">Reference proteome</keyword>
<reference evidence="1 2" key="1">
    <citation type="submission" date="2010-08" db="EMBL/GenBank/DDBJ databases">
        <authorList>
            <consortium name="US DOE Joint Genome Institute (JGI-PGF)"/>
            <person name="Lucas S."/>
            <person name="Copeland A."/>
            <person name="Lapidus A."/>
            <person name="Cheng J.-F."/>
            <person name="Bruce D."/>
            <person name="Goodwin L."/>
            <person name="Pitluck S."/>
            <person name="Land M.L."/>
            <person name="Hauser L."/>
            <person name="Chang Y.-J."/>
            <person name="Anderson I.J."/>
            <person name="Johnson E."/>
            <person name="Mulhopadhyay B."/>
            <person name="Kyrpides N."/>
            <person name="Woyke T.J."/>
        </authorList>
    </citation>
    <scope>NUCLEOTIDE SEQUENCE [LARGE SCALE GENOMIC DNA]</scope>
    <source>
        <strain evidence="1 2">6</strain>
    </source>
</reference>
<dbReference type="SUPFAM" id="SSF53335">
    <property type="entry name" value="S-adenosyl-L-methionine-dependent methyltransferases"/>
    <property type="match status" value="1"/>
</dbReference>
<protein>
    <submittedName>
        <fullName evidence="1">Methyltransferase family protein</fullName>
    </submittedName>
</protein>
<proteinExistence type="predicted"/>
<evidence type="ECO:0000313" key="2">
    <source>
        <dbReference type="Proteomes" id="UP000005753"/>
    </source>
</evidence>
<sequence length="298" mass="34270">MNDVKNYAAEPEVTAETVDRFKELLEKAVDDSIKGIDDSENWRLLSESPMDRMIPAEACGYIRDHLKYREALENGKMNAMFLLFPGGSTTVAEKIYGDTAINRYMNRTVAEIVYRKCREGKKRILEVGGGVGATTGPVMDRIKGMDFEYRFTDVSRFFLNHVQKKWPEVTTGVLDLDQVPTEEDRRKYDMIIAAGVLNAVRDIPRSIDTVLSMLEEDGILLMTEPTDSHPEIDVSQGFMMQKFTDRRKEKGRWFLTVEEWRSLFKRRGYDVCTLPGEDSPYHRLGYTVFLAYRTVGEQ</sequence>
<gene>
    <name evidence="1" type="ORF">EubceDRAFT1_2607</name>
</gene>
<dbReference type="EMBL" id="CM001487">
    <property type="protein sequence ID" value="EIM58320.1"/>
    <property type="molecule type" value="Genomic_DNA"/>
</dbReference>
<dbReference type="STRING" id="633697.EubceDRAFT1_2607"/>
<dbReference type="Gene3D" id="3.40.50.150">
    <property type="entry name" value="Vaccinia Virus protein VP39"/>
    <property type="match status" value="1"/>
</dbReference>
<keyword evidence="1" id="KW-0808">Transferase</keyword>
<dbReference type="AlphaFoldDB" id="I5AWZ7"/>